<dbReference type="PANTHER" id="PTHR30563">
    <property type="entry name" value="DNA RECOMBINATION PROTEIN RMUC"/>
    <property type="match status" value="1"/>
</dbReference>
<gene>
    <name evidence="5" type="ORF">GCM10022261_27080</name>
</gene>
<evidence type="ECO:0000256" key="1">
    <source>
        <dbReference type="ARBA" id="ARBA00003416"/>
    </source>
</evidence>
<reference evidence="6" key="1">
    <citation type="journal article" date="2019" name="Int. J. Syst. Evol. Microbiol.">
        <title>The Global Catalogue of Microorganisms (GCM) 10K type strain sequencing project: providing services to taxonomists for standard genome sequencing and annotation.</title>
        <authorList>
            <consortium name="The Broad Institute Genomics Platform"/>
            <consortium name="The Broad Institute Genome Sequencing Center for Infectious Disease"/>
            <person name="Wu L."/>
            <person name="Ma J."/>
        </authorList>
    </citation>
    <scope>NUCLEOTIDE SEQUENCE [LARGE SCALE GENOMIC DNA]</scope>
    <source>
        <strain evidence="6">JCM 17458</strain>
    </source>
</reference>
<dbReference type="Proteomes" id="UP001501586">
    <property type="component" value="Unassembled WGS sequence"/>
</dbReference>
<accession>A0ABP8EMH5</accession>
<protein>
    <submittedName>
        <fullName evidence="5">DNA recombination protein RmuC</fullName>
    </submittedName>
</protein>
<keyword evidence="4" id="KW-0233">DNA recombination</keyword>
<evidence type="ECO:0000256" key="3">
    <source>
        <dbReference type="ARBA" id="ARBA00023054"/>
    </source>
</evidence>
<dbReference type="PANTHER" id="PTHR30563:SF0">
    <property type="entry name" value="DNA RECOMBINATION PROTEIN RMUC"/>
    <property type="match status" value="1"/>
</dbReference>
<organism evidence="5 6">
    <name type="scientific">Brevibacterium daeguense</name>
    <dbReference type="NCBI Taxonomy" id="909936"/>
    <lineage>
        <taxon>Bacteria</taxon>
        <taxon>Bacillati</taxon>
        <taxon>Actinomycetota</taxon>
        <taxon>Actinomycetes</taxon>
        <taxon>Micrococcales</taxon>
        <taxon>Brevibacteriaceae</taxon>
        <taxon>Brevibacterium</taxon>
    </lineage>
</organism>
<keyword evidence="3" id="KW-0175">Coiled coil</keyword>
<comment type="similarity">
    <text evidence="2">Belongs to the RmuC family.</text>
</comment>
<comment type="caution">
    <text evidence="5">The sequence shown here is derived from an EMBL/GenBank/DDBJ whole genome shotgun (WGS) entry which is preliminary data.</text>
</comment>
<evidence type="ECO:0000313" key="5">
    <source>
        <dbReference type="EMBL" id="GAA4285177.1"/>
    </source>
</evidence>
<comment type="function">
    <text evidence="1">Involved in DNA recombination.</text>
</comment>
<keyword evidence="6" id="KW-1185">Reference proteome</keyword>
<evidence type="ECO:0000256" key="4">
    <source>
        <dbReference type="ARBA" id="ARBA00023172"/>
    </source>
</evidence>
<evidence type="ECO:0000256" key="2">
    <source>
        <dbReference type="ARBA" id="ARBA00009840"/>
    </source>
</evidence>
<evidence type="ECO:0000313" key="6">
    <source>
        <dbReference type="Proteomes" id="UP001501586"/>
    </source>
</evidence>
<dbReference type="RefSeq" id="WP_236865959.1">
    <property type="nucleotide sequence ID" value="NZ_BAABAZ010000008.1"/>
</dbReference>
<sequence length="368" mass="39779">MDLLTVSLVVIVLVIGAVLGYLLGFQRGRSAQSVELAEARTAQRLLSERAAALEADARLATEVTAAVGPLSAGVKALQQSVGDQDRARLAQLTRLDEQITQLARRSAELQQSTQSLFGALSSTAQRGDWGEVQLRRIVEYAGMLEHVDFDTQLTARTTRATVRPDMVIHLPGGGTIVIDAKAPLSSRLTEHGTEADHATALLRHVNSLAGKEYWSAFDVSPQFVVCFVPTDGLLSAACAAEPDLVERALSRNVVLSSPSTLLVLLKTVALNWRQYELSSSAQEIIRLGKQLYERVGNLSGGLQKVGASLERAVAEYNTFVGSFENRFLVTARKLSTTGVADRELEMLDAVSATPRVVTAEELTVQRQT</sequence>
<dbReference type="Pfam" id="PF02646">
    <property type="entry name" value="RmuC"/>
    <property type="match status" value="1"/>
</dbReference>
<dbReference type="InterPro" id="IPR003798">
    <property type="entry name" value="DNA_recombination_RmuC"/>
</dbReference>
<name>A0ABP8EMH5_9MICO</name>
<dbReference type="EMBL" id="BAABAZ010000008">
    <property type="protein sequence ID" value="GAA4285177.1"/>
    <property type="molecule type" value="Genomic_DNA"/>
</dbReference>
<proteinExistence type="inferred from homology"/>